<feature type="compositionally biased region" description="Polar residues" evidence="1">
    <location>
        <begin position="45"/>
        <end position="60"/>
    </location>
</feature>
<feature type="compositionally biased region" description="Basic and acidic residues" evidence="1">
    <location>
        <begin position="32"/>
        <end position="44"/>
    </location>
</feature>
<evidence type="ECO:0000256" key="1">
    <source>
        <dbReference type="SAM" id="MobiDB-lite"/>
    </source>
</evidence>
<keyword evidence="2" id="KW-0732">Signal</keyword>
<dbReference type="Proteomes" id="UP001056635">
    <property type="component" value="Plasmid pX22927_1"/>
</dbReference>
<evidence type="ECO:0000313" key="4">
    <source>
        <dbReference type="EMBL" id="UQY46256.1"/>
    </source>
</evidence>
<evidence type="ECO:0000259" key="3">
    <source>
        <dbReference type="PROSITE" id="PS51352"/>
    </source>
</evidence>
<dbReference type="EMBL" id="CP082905">
    <property type="protein sequence ID" value="UQY46256.1"/>
    <property type="molecule type" value="Genomic_DNA"/>
</dbReference>
<feature type="chain" id="PRO_5046525456" evidence="2">
    <location>
        <begin position="20"/>
        <end position="188"/>
    </location>
</feature>
<dbReference type="NCBIfam" id="TIGR02738">
    <property type="entry name" value="TrbB"/>
    <property type="match status" value="1"/>
</dbReference>
<dbReference type="GO" id="GO:0016853">
    <property type="term" value="F:isomerase activity"/>
    <property type="evidence" value="ECO:0007669"/>
    <property type="project" value="UniProtKB-KW"/>
</dbReference>
<dbReference type="RefSeq" id="WP_249894774.1">
    <property type="nucleotide sequence ID" value="NZ_CP082905.1"/>
</dbReference>
<feature type="region of interest" description="Disordered" evidence="1">
    <location>
        <begin position="32"/>
        <end position="62"/>
    </location>
</feature>
<geneLocation type="plasmid" evidence="4 5">
    <name>pX22927_1</name>
</geneLocation>
<organism evidence="4 5">
    <name type="scientific">Mixta hanseatica</name>
    <dbReference type="NCBI Taxonomy" id="2872648"/>
    <lineage>
        <taxon>Bacteria</taxon>
        <taxon>Pseudomonadati</taxon>
        <taxon>Pseudomonadota</taxon>
        <taxon>Gammaproteobacteria</taxon>
        <taxon>Enterobacterales</taxon>
        <taxon>Erwiniaceae</taxon>
        <taxon>Mixta</taxon>
    </lineage>
</organism>
<feature type="signal peptide" evidence="2">
    <location>
        <begin position="1"/>
        <end position="19"/>
    </location>
</feature>
<reference evidence="4" key="1">
    <citation type="submission" date="2021-09" db="EMBL/GenBank/DDBJ databases">
        <title>First case of bloodstream infection caused by Mixta hanseatica sp. nov., a member of the Erwiniaceae family.</title>
        <authorList>
            <person name="Both A."/>
            <person name="Huang J."/>
            <person name="Wenzel P."/>
            <person name="Aepfelbacher M."/>
            <person name="Rohde H."/>
            <person name="Christner M."/>
            <person name="Hentschke M."/>
        </authorList>
    </citation>
    <scope>NUCLEOTIDE SEQUENCE</scope>
    <source>
        <strain evidence="4">X22927</strain>
        <plasmid evidence="4">pX22927_1</plasmid>
    </source>
</reference>
<keyword evidence="4" id="KW-0413">Isomerase</keyword>
<sequence>MISKLFAVLLMFTPVLATASTIDDIARLEQAKEGADAPAERQPQREASANKAQGAQQQAPTKPVWYHLSDGRRVDVGHWQIVHFVRSDCPYCHRFNPTLKSVSEQTGIGVFVYSFDGKGDAVFPNVMPVNDAILKDFFAELPQATPTDFIINTQSLVTIPLSQGEMGEDALKQRLDESFALAVRLGVL</sequence>
<keyword evidence="4" id="KW-0614">Plasmid</keyword>
<accession>A0ABY4RGI7</accession>
<gene>
    <name evidence="4" type="primary">trbB</name>
    <name evidence="4" type="ORF">K6958_20635</name>
</gene>
<dbReference type="Pfam" id="PF13728">
    <property type="entry name" value="TraF"/>
    <property type="match status" value="1"/>
</dbReference>
<feature type="domain" description="Thioredoxin" evidence="3">
    <location>
        <begin position="31"/>
        <end position="180"/>
    </location>
</feature>
<keyword evidence="5" id="KW-1185">Reference proteome</keyword>
<dbReference type="PROSITE" id="PS51352">
    <property type="entry name" value="THIOREDOXIN_2"/>
    <property type="match status" value="1"/>
</dbReference>
<dbReference type="Gene3D" id="3.40.30.10">
    <property type="entry name" value="Glutaredoxin"/>
    <property type="match status" value="1"/>
</dbReference>
<dbReference type="InterPro" id="IPR039555">
    <property type="entry name" value="TraF/TrbB"/>
</dbReference>
<evidence type="ECO:0000256" key="2">
    <source>
        <dbReference type="SAM" id="SignalP"/>
    </source>
</evidence>
<dbReference type="InterPro" id="IPR014109">
    <property type="entry name" value="Thiol-disulphide_isomerase_rbB"/>
</dbReference>
<proteinExistence type="predicted"/>
<name>A0ABY4RGI7_9GAMM</name>
<evidence type="ECO:0000313" key="5">
    <source>
        <dbReference type="Proteomes" id="UP001056635"/>
    </source>
</evidence>
<protein>
    <submittedName>
        <fullName evidence="4">Type-F conjugative transfer system pilin assembly thiol-disulfide isomerase TrbB</fullName>
    </submittedName>
</protein>
<dbReference type="InterPro" id="IPR013766">
    <property type="entry name" value="Thioredoxin_domain"/>
</dbReference>
<dbReference type="InterPro" id="IPR036249">
    <property type="entry name" value="Thioredoxin-like_sf"/>
</dbReference>
<dbReference type="SUPFAM" id="SSF52833">
    <property type="entry name" value="Thioredoxin-like"/>
    <property type="match status" value="1"/>
</dbReference>